<dbReference type="SUPFAM" id="SSF49299">
    <property type="entry name" value="PKD domain"/>
    <property type="match status" value="1"/>
</dbReference>
<dbReference type="AlphaFoldDB" id="A0A177E5P2"/>
<dbReference type="InterPro" id="IPR013783">
    <property type="entry name" value="Ig-like_fold"/>
</dbReference>
<dbReference type="InterPro" id="IPR000601">
    <property type="entry name" value="PKD_dom"/>
</dbReference>
<reference evidence="3 4" key="1">
    <citation type="submission" date="2016-02" db="EMBL/GenBank/DDBJ databases">
        <title>Draft genome sequence of Thermodesulfatator sp. S606.</title>
        <authorList>
            <person name="Lai Q."/>
            <person name="Cao J."/>
            <person name="Dupont S."/>
            <person name="Shao Z."/>
            <person name="Jebbar M."/>
            <person name="Alain K."/>
        </authorList>
    </citation>
    <scope>NUCLEOTIDE SEQUENCE [LARGE SCALE GENOMIC DNA]</scope>
    <source>
        <strain evidence="3 4">S606</strain>
    </source>
</reference>
<keyword evidence="4" id="KW-1185">Reference proteome</keyword>
<feature type="domain" description="PKD" evidence="2">
    <location>
        <begin position="18"/>
        <end position="95"/>
    </location>
</feature>
<organism evidence="3 4">
    <name type="scientific">Thermodesulfatator autotrophicus</name>
    <dbReference type="NCBI Taxonomy" id="1795632"/>
    <lineage>
        <taxon>Bacteria</taxon>
        <taxon>Pseudomonadati</taxon>
        <taxon>Thermodesulfobacteriota</taxon>
        <taxon>Thermodesulfobacteria</taxon>
        <taxon>Thermodesulfobacteriales</taxon>
        <taxon>Thermodesulfatatoraceae</taxon>
        <taxon>Thermodesulfatator</taxon>
    </lineage>
</organism>
<feature type="region of interest" description="Disordered" evidence="1">
    <location>
        <begin position="112"/>
        <end position="143"/>
    </location>
</feature>
<protein>
    <recommendedName>
        <fullName evidence="2">PKD domain-containing protein</fullName>
    </recommendedName>
</protein>
<proteinExistence type="predicted"/>
<evidence type="ECO:0000313" key="4">
    <source>
        <dbReference type="Proteomes" id="UP000076964"/>
    </source>
</evidence>
<comment type="caution">
    <text evidence="3">The sequence shown here is derived from an EMBL/GenBank/DDBJ whole genome shotgun (WGS) entry which is preliminary data.</text>
</comment>
<dbReference type="Proteomes" id="UP000076964">
    <property type="component" value="Unassembled WGS sequence"/>
</dbReference>
<accession>A0A177E5P2</accession>
<evidence type="ECO:0000256" key="1">
    <source>
        <dbReference type="SAM" id="MobiDB-lite"/>
    </source>
</evidence>
<dbReference type="OrthoDB" id="9802683at2"/>
<dbReference type="Pfam" id="PF00801">
    <property type="entry name" value="PKD"/>
    <property type="match status" value="1"/>
</dbReference>
<dbReference type="CDD" id="cd00146">
    <property type="entry name" value="PKD"/>
    <property type="match status" value="1"/>
</dbReference>
<dbReference type="InterPro" id="IPR022409">
    <property type="entry name" value="PKD/Chitinase_dom"/>
</dbReference>
<dbReference type="InterPro" id="IPR035986">
    <property type="entry name" value="PKD_dom_sf"/>
</dbReference>
<dbReference type="Gene3D" id="2.60.40.10">
    <property type="entry name" value="Immunoglobulins"/>
    <property type="match status" value="1"/>
</dbReference>
<name>A0A177E5P2_9BACT</name>
<dbReference type="SMART" id="SM00089">
    <property type="entry name" value="PKD"/>
    <property type="match status" value="1"/>
</dbReference>
<dbReference type="RefSeq" id="WP_068543852.1">
    <property type="nucleotide sequence ID" value="NZ_LSFI01000072.1"/>
</dbReference>
<sequence>MRRIIIIAFLFLMVSVSVEARIYVNPSIPQVDQTVRFTLRVSNCPNLSNEILTWDFGDGTKRSGRNLTTVTHTFRRSGTFTIKVYSSGPVTSFAARNPCQVQEKIVIKVARSKPSASPSDAHTIHTPPVSNKPSTSYQPPTSYRPPIKRVKVEILEKKRLRNNQGFLKVKILCEGDYINGEFRLNRWRSSFPLSRSSLSLDRGQFKTISIKFPVRPQEKKVDLVILDEDRREVKRLTVELPPSVPDFFWIAGFKFTIDHQRNCAVATLPFRLNLSPSGVSSPGTNISSSISSGTNISPVLSGGGGGIGTPITVNLQEIRFQNFRLNNRNEVTQGSFEVQINRAVITHGSGKVLYLKSINFSPTRAQAQFELHLGSRFNPSSLSFTGGLRGSQRNFTLSLKSPTLINYQNQNQTLKARLSSAEILFSAGRLDSRVLRGEILLPGKVYPAQGRFEWAAGRDETGLWLEAQPQQETVSFMGQEINISLSSFKPLWEKELANNLKLIAQKLVLDWSPFSSPDNSYPVSMMDIFLGQVFLRVPVNLLAPLPWVDFPSENSFLRYGLWSGHFKLKDDASLVLLAPRNLEIRVLKDSAIDLSGGNIASWRVNMAIYLPSEFKNQSGQRVRLDCGSSNSMSQGLSFKNSTCYIREPFYLADNSKLVFNGATCTLSADKSGGELSFESAILRYTPIQGVRAKGENLVLDGSGFHGHVKSSQTSSSSLATTTYNGFPLTVKKFTVEIEDSKYTRAVFEGRIKFPILNNISRSFSMNLLDEHYYPLAISKDPSDESFRSEFFDIDPLYGLIVSFQGTTLAQIYSDLDIHLPFGISTTISGIPVNLGANSLSAESVTVGDIWDFYGLSGQISQIKLYSEAGKVFLEVQPTFSIGFDWMSFPLSAPLRFYADGQVSGVAGEGSVSVEMEGFRYSGSVSAAVDSDFNIYFEGQGEMYLLTDQVGVQSEFLFNHRRNDFDYWRIKAKATGLNVPLGNSGLVLKGVGGGLAFNMEGNFNMESFEVSYTPSSGHYGLESLAEIATKNAYLFFARTLLSLGIHDSGTEGTLTLAGKAWIFDRKHKGTPNGDVLIVGNWGSNPSFMAEIQGQVKIKHLLNAQARGDSKILLYAAPNNQKLMVGSQANPWSIELLELFESRGYLEAYNQGGSVSGKLGYGMGVNLEKRKKIKGVCTLRARAYGWLQGDSSLSLYPSIRYYEKNTVNLGASVSCGSFGVGLGGGILKEVSAPEPLKFLLGMQIDIDLGFYEKSVLLGINLLEPANWI</sequence>
<dbReference type="EMBL" id="LSFI01000072">
    <property type="protein sequence ID" value="OAG26760.1"/>
    <property type="molecule type" value="Genomic_DNA"/>
</dbReference>
<feature type="compositionally biased region" description="Polar residues" evidence="1">
    <location>
        <begin position="128"/>
        <end position="141"/>
    </location>
</feature>
<gene>
    <name evidence="3" type="ORF">TH606_10600</name>
</gene>
<evidence type="ECO:0000259" key="2">
    <source>
        <dbReference type="PROSITE" id="PS50093"/>
    </source>
</evidence>
<evidence type="ECO:0000313" key="3">
    <source>
        <dbReference type="EMBL" id="OAG26760.1"/>
    </source>
</evidence>
<dbReference type="PROSITE" id="PS50093">
    <property type="entry name" value="PKD"/>
    <property type="match status" value="1"/>
</dbReference>